<gene>
    <name evidence="2" type="ORF">PY091_12455</name>
</gene>
<dbReference type="EMBL" id="JARFVA010000004">
    <property type="protein sequence ID" value="MDF0708031.1"/>
    <property type="molecule type" value="Genomic_DNA"/>
</dbReference>
<dbReference type="Pfam" id="PF00144">
    <property type="entry name" value="Beta-lactamase"/>
    <property type="match status" value="1"/>
</dbReference>
<comment type="caution">
    <text evidence="2">The sequence shown here is derived from an EMBL/GenBank/DDBJ whole genome shotgun (WGS) entry which is preliminary data.</text>
</comment>
<dbReference type="InterPro" id="IPR012338">
    <property type="entry name" value="Beta-lactam/transpept-like"/>
</dbReference>
<dbReference type="GO" id="GO:0016787">
    <property type="term" value="F:hydrolase activity"/>
    <property type="evidence" value="ECO:0007669"/>
    <property type="project" value="UniProtKB-KW"/>
</dbReference>
<keyword evidence="3" id="KW-1185">Reference proteome</keyword>
<dbReference type="Proteomes" id="UP001217083">
    <property type="component" value="Unassembled WGS sequence"/>
</dbReference>
<dbReference type="InterPro" id="IPR001466">
    <property type="entry name" value="Beta-lactam-related"/>
</dbReference>
<keyword evidence="2" id="KW-0378">Hydrolase</keyword>
<evidence type="ECO:0000313" key="3">
    <source>
        <dbReference type="Proteomes" id="UP001217083"/>
    </source>
</evidence>
<accession>A0ABT5XQ61</accession>
<reference evidence="2 3" key="1">
    <citation type="submission" date="2023-03" db="EMBL/GenBank/DDBJ databases">
        <title>Muricauda XX sp. nov. and Muricauda XXX sp. nov., two novel species isolated from Okinawa Trough.</title>
        <authorList>
            <person name="Cao W."/>
            <person name="Deng X."/>
        </authorList>
    </citation>
    <scope>NUCLEOTIDE SEQUENCE [LARGE SCALE GENOMIC DNA]</scope>
    <source>
        <strain evidence="2 3">81s02</strain>
    </source>
</reference>
<evidence type="ECO:0000259" key="1">
    <source>
        <dbReference type="Pfam" id="PF00144"/>
    </source>
</evidence>
<protein>
    <submittedName>
        <fullName evidence="2">Serine hydrolase</fullName>
    </submittedName>
</protein>
<sequence length="377" mass="41947">MAAIHFLSKFDIQIELLGTLLSHIKKMLFGPPEVKPLEGLHGQEKAETIFNNLIAEDKVPGLAVTILNKGQVVLQKGYGFADLDRKIEADAQRTVFRIASISKCITGLALGKMVEDGMIDLDESFYTYVPYYPQKKYDFTLRQLASHTAGIRGYRGKEFALNQDLSIKDGIKVFKDDPLFFKPGNGYLYNSFDFVLLSLAMQEASGVSFPQYVNDNILTALGLKNTCSPKDMGKVSCTLESNTQFYTRRSGNFLKAVEVNNAYKLAGGGYLSTCEDIAILGQAILERKLLKNETYEELLASQIIEGEPTYYGLGFQVSRDFHGRKFIGHIGSSVGAYTNLFIYPEQEIVIVILINCTDPKIQTELDLAITSIFEAVT</sequence>
<organism evidence="2 3">
    <name type="scientific">Flagellimonas okinawensis</name>
    <dbReference type="NCBI Taxonomy" id="3031324"/>
    <lineage>
        <taxon>Bacteria</taxon>
        <taxon>Pseudomonadati</taxon>
        <taxon>Bacteroidota</taxon>
        <taxon>Flavobacteriia</taxon>
        <taxon>Flavobacteriales</taxon>
        <taxon>Flavobacteriaceae</taxon>
        <taxon>Flagellimonas</taxon>
    </lineage>
</organism>
<feature type="domain" description="Beta-lactamase-related" evidence="1">
    <location>
        <begin position="49"/>
        <end position="362"/>
    </location>
</feature>
<dbReference type="SUPFAM" id="SSF56601">
    <property type="entry name" value="beta-lactamase/transpeptidase-like"/>
    <property type="match status" value="1"/>
</dbReference>
<evidence type="ECO:0000313" key="2">
    <source>
        <dbReference type="EMBL" id="MDF0708031.1"/>
    </source>
</evidence>
<name>A0ABT5XQ61_9FLAO</name>
<dbReference type="PANTHER" id="PTHR46520">
    <property type="entry name" value="SERINE BETA-LACTAMASE-LIKE PROTEIN LACTB, MITOCHONDRIAL"/>
    <property type="match status" value="1"/>
</dbReference>
<dbReference type="Gene3D" id="3.40.710.10">
    <property type="entry name" value="DD-peptidase/beta-lactamase superfamily"/>
    <property type="match status" value="1"/>
</dbReference>
<dbReference type="InterPro" id="IPR052794">
    <property type="entry name" value="Mito_Ser_Protease_LACTB"/>
</dbReference>
<dbReference type="PANTHER" id="PTHR46520:SF1">
    <property type="entry name" value="SERINE BETA-LACTAMASE-LIKE PROTEIN LACTB, MITOCHONDRIAL"/>
    <property type="match status" value="1"/>
</dbReference>
<proteinExistence type="predicted"/>